<comment type="caution">
    <text evidence="5">The sequence shown here is derived from an EMBL/GenBank/DDBJ whole genome shotgun (WGS) entry which is preliminary data.</text>
</comment>
<dbReference type="Gene3D" id="3.40.395.10">
    <property type="entry name" value="Adenoviral Proteinase, Chain A"/>
    <property type="match status" value="1"/>
</dbReference>
<sequence>MVVPMPLSFTATKKAIASSPVKSTASAYATGGSPFSLPTGGTSLSGSLSISTNKGDLLGSIGLCLQPPRLSLTPTLLAHKLAFLSFFIRKRYKELDAFANLVPRIVKAVQPPRYQKDFTFAAYTVHYVPMGKLNKSACDCGVYTIKFIECHSLGLKLSMVNDGNIKEARHRILWDLWEAANDPELVDRMSNYEPPECLTSTVEEIL</sequence>
<evidence type="ECO:0000256" key="3">
    <source>
        <dbReference type="ARBA" id="ARBA00022801"/>
    </source>
</evidence>
<protein>
    <recommendedName>
        <fullName evidence="4">Ubiquitin-like protease family profile domain-containing protein</fullName>
    </recommendedName>
</protein>
<dbReference type="InterPro" id="IPR003653">
    <property type="entry name" value="Peptidase_C48_C"/>
</dbReference>
<organism evidence="5 6">
    <name type="scientific">Brassica rapa subsp. trilocularis</name>
    <dbReference type="NCBI Taxonomy" id="1813537"/>
    <lineage>
        <taxon>Eukaryota</taxon>
        <taxon>Viridiplantae</taxon>
        <taxon>Streptophyta</taxon>
        <taxon>Embryophyta</taxon>
        <taxon>Tracheophyta</taxon>
        <taxon>Spermatophyta</taxon>
        <taxon>Magnoliopsida</taxon>
        <taxon>eudicotyledons</taxon>
        <taxon>Gunneridae</taxon>
        <taxon>Pentapetalae</taxon>
        <taxon>rosids</taxon>
        <taxon>malvids</taxon>
        <taxon>Brassicales</taxon>
        <taxon>Brassicaceae</taxon>
        <taxon>Brassiceae</taxon>
        <taxon>Brassica</taxon>
    </lineage>
</organism>
<accession>A0ABQ7M601</accession>
<evidence type="ECO:0000313" key="6">
    <source>
        <dbReference type="Proteomes" id="UP000823674"/>
    </source>
</evidence>
<feature type="domain" description="Ubiquitin-like protease family profile" evidence="4">
    <location>
        <begin position="92"/>
        <end position="174"/>
    </location>
</feature>
<dbReference type="Proteomes" id="UP000823674">
    <property type="component" value="Chromosome A06"/>
</dbReference>
<dbReference type="InterPro" id="IPR038765">
    <property type="entry name" value="Papain-like_cys_pep_sf"/>
</dbReference>
<evidence type="ECO:0000313" key="5">
    <source>
        <dbReference type="EMBL" id="KAG5393325.1"/>
    </source>
</evidence>
<keyword evidence="6" id="KW-1185">Reference proteome</keyword>
<reference evidence="5 6" key="1">
    <citation type="submission" date="2021-03" db="EMBL/GenBank/DDBJ databases">
        <authorList>
            <person name="King G.J."/>
            <person name="Bancroft I."/>
            <person name="Baten A."/>
            <person name="Bloomfield J."/>
            <person name="Borpatragohain P."/>
            <person name="He Z."/>
            <person name="Irish N."/>
            <person name="Irwin J."/>
            <person name="Liu K."/>
            <person name="Mauleon R.P."/>
            <person name="Moore J."/>
            <person name="Morris R."/>
            <person name="Ostergaard L."/>
            <person name="Wang B."/>
            <person name="Wells R."/>
        </authorList>
    </citation>
    <scope>NUCLEOTIDE SEQUENCE [LARGE SCALE GENOMIC DNA]</scope>
    <source>
        <strain evidence="5">R-o-18</strain>
        <tissue evidence="5">Leaf</tissue>
    </source>
</reference>
<dbReference type="Pfam" id="PF02902">
    <property type="entry name" value="Peptidase_C48"/>
    <property type="match status" value="1"/>
</dbReference>
<keyword evidence="2" id="KW-0645">Protease</keyword>
<evidence type="ECO:0000256" key="1">
    <source>
        <dbReference type="ARBA" id="ARBA00005234"/>
    </source>
</evidence>
<evidence type="ECO:0000259" key="4">
    <source>
        <dbReference type="Pfam" id="PF02902"/>
    </source>
</evidence>
<keyword evidence="3" id="KW-0378">Hydrolase</keyword>
<proteinExistence type="inferred from homology"/>
<evidence type="ECO:0000256" key="2">
    <source>
        <dbReference type="ARBA" id="ARBA00022670"/>
    </source>
</evidence>
<comment type="similarity">
    <text evidence="1">Belongs to the peptidase C48 family.</text>
</comment>
<gene>
    <name evidence="5" type="primary">A06g504750.1_BraROA</name>
    <name evidence="5" type="ORF">IGI04_023288</name>
</gene>
<dbReference type="EMBL" id="JADBGQ010000006">
    <property type="protein sequence ID" value="KAG5393325.1"/>
    <property type="molecule type" value="Genomic_DNA"/>
</dbReference>
<name>A0ABQ7M601_BRACM</name>
<dbReference type="SUPFAM" id="SSF54001">
    <property type="entry name" value="Cysteine proteinases"/>
    <property type="match status" value="1"/>
</dbReference>